<keyword evidence="6" id="KW-0227">DNA damage</keyword>
<feature type="domain" description="ATP-dependent DNA ligase family profile" evidence="8">
    <location>
        <begin position="135"/>
        <end position="376"/>
    </location>
</feature>
<dbReference type="InterPro" id="IPR012310">
    <property type="entry name" value="DNA_ligase_ATP-dep_cent"/>
</dbReference>
<evidence type="ECO:0000256" key="3">
    <source>
        <dbReference type="ARBA" id="ARBA00013308"/>
    </source>
</evidence>
<protein>
    <recommendedName>
        <fullName evidence="3">DNA ligase</fullName>
    </recommendedName>
</protein>
<dbReference type="PROSITE" id="PS00333">
    <property type="entry name" value="DNA_LIGASE_A2"/>
    <property type="match status" value="1"/>
</dbReference>
<dbReference type="Gene3D" id="3.30.470.30">
    <property type="entry name" value="DNA ligase/mRNA capping enzyme"/>
    <property type="match status" value="1"/>
</dbReference>
<dbReference type="GO" id="GO:0006310">
    <property type="term" value="P:DNA recombination"/>
    <property type="evidence" value="ECO:0007669"/>
    <property type="project" value="InterPro"/>
</dbReference>
<dbReference type="SUPFAM" id="SSF56091">
    <property type="entry name" value="DNA ligase/mRNA capping enzyme, catalytic domain"/>
    <property type="match status" value="1"/>
</dbReference>
<evidence type="ECO:0000313" key="10">
    <source>
        <dbReference type="Proteomes" id="UP000007042"/>
    </source>
</evidence>
<dbReference type="GeneID" id="9830577"/>
<evidence type="ECO:0000256" key="4">
    <source>
        <dbReference type="ARBA" id="ARBA00022598"/>
    </source>
</evidence>
<evidence type="ECO:0000256" key="2">
    <source>
        <dbReference type="ARBA" id="ARBA00007572"/>
    </source>
</evidence>
<dbReference type="PANTHER" id="PTHR47810">
    <property type="entry name" value="DNA LIGASE"/>
    <property type="match status" value="1"/>
</dbReference>
<accession>E3SF16</accession>
<keyword evidence="7" id="KW-0234">DNA repair</keyword>
<proteinExistence type="inferred from homology"/>
<dbReference type="InterPro" id="IPR016059">
    <property type="entry name" value="DNA_ligase_ATP-dep_CS"/>
</dbReference>
<evidence type="ECO:0000256" key="7">
    <source>
        <dbReference type="ARBA" id="ARBA00023204"/>
    </source>
</evidence>
<dbReference type="KEGG" id="vg:9830577"/>
<dbReference type="GO" id="GO:0006260">
    <property type="term" value="P:DNA replication"/>
    <property type="evidence" value="ECO:0007669"/>
    <property type="project" value="UniProtKB-KW"/>
</dbReference>
<dbReference type="Proteomes" id="UP000007042">
    <property type="component" value="Segment"/>
</dbReference>
<dbReference type="GO" id="GO:0005524">
    <property type="term" value="F:ATP binding"/>
    <property type="evidence" value="ECO:0007669"/>
    <property type="project" value="InterPro"/>
</dbReference>
<dbReference type="GO" id="GO:0006281">
    <property type="term" value="P:DNA repair"/>
    <property type="evidence" value="ECO:0007669"/>
    <property type="project" value="UniProtKB-KW"/>
</dbReference>
<comment type="cofactor">
    <cofactor evidence="1">
        <name>a divalent metal cation</name>
        <dbReference type="ChEBI" id="CHEBI:60240"/>
    </cofactor>
</comment>
<dbReference type="InterPro" id="IPR012340">
    <property type="entry name" value="NA-bd_OB-fold"/>
</dbReference>
<evidence type="ECO:0000256" key="5">
    <source>
        <dbReference type="ARBA" id="ARBA00022705"/>
    </source>
</evidence>
<organismHost>
    <name type="scientific">Shigella sonnei</name>
    <dbReference type="NCBI Taxonomy" id="624"/>
</organismHost>
<evidence type="ECO:0000313" key="9">
    <source>
        <dbReference type="EMBL" id="ADO19553.1"/>
    </source>
</evidence>
<dbReference type="InterPro" id="IPR050326">
    <property type="entry name" value="NAD_dep_DNA_ligaseB"/>
</dbReference>
<keyword evidence="10" id="KW-1185">Reference proteome</keyword>
<reference evidence="9 10" key="1">
    <citation type="journal article" date="2010" name="J. Microbiol.">
        <title>Phenotypic characterization and genomic analysis of the Shigella sonnei bacteriophage SP18.</title>
        <authorList>
            <person name="Kim K.H."/>
            <person name="Chang H.W."/>
            <person name="Nam Y.D."/>
            <person name="Roh S.W."/>
            <person name="Bae J.W."/>
        </authorList>
    </citation>
    <scope>NUCLEOTIDE SEQUENCE [LARGE SCALE GENOMIC DNA]</scope>
</reference>
<evidence type="ECO:0000259" key="8">
    <source>
        <dbReference type="Pfam" id="PF01068"/>
    </source>
</evidence>
<dbReference type="PANTHER" id="PTHR47810:SF1">
    <property type="entry name" value="DNA LIGASE B"/>
    <property type="match status" value="1"/>
</dbReference>
<dbReference type="Pfam" id="PF01068">
    <property type="entry name" value="DNA_ligase_A_M"/>
    <property type="match status" value="1"/>
</dbReference>
<evidence type="ECO:0000256" key="1">
    <source>
        <dbReference type="ARBA" id="ARBA00001968"/>
    </source>
</evidence>
<keyword evidence="5" id="KW-0235">DNA replication</keyword>
<dbReference type="SUPFAM" id="SSF50249">
    <property type="entry name" value="Nucleic acid-binding proteins"/>
    <property type="match status" value="1"/>
</dbReference>
<organism evidence="9 10">
    <name type="scientific">Shigella phage SP18</name>
    <dbReference type="NCBI Taxonomy" id="645664"/>
    <lineage>
        <taxon>Viruses</taxon>
        <taxon>Duplodnaviria</taxon>
        <taxon>Heunggongvirae</taxon>
        <taxon>Uroviricota</taxon>
        <taxon>Caudoviricetes</taxon>
        <taxon>Pantevenvirales</taxon>
        <taxon>Straboviridae</taxon>
        <taxon>Tevenvirinae</taxon>
        <taxon>Gaprivervirus</taxon>
        <taxon>Gaprivervirus sp18</taxon>
    </lineage>
</organism>
<dbReference type="EMBL" id="GQ981382">
    <property type="protein sequence ID" value="ADO19553.1"/>
    <property type="molecule type" value="Genomic_DNA"/>
</dbReference>
<dbReference type="PROSITE" id="PS00697">
    <property type="entry name" value="DNA_LIGASE_A1"/>
    <property type="match status" value="1"/>
</dbReference>
<sequence>MILDILNEIAATDSTKEKQAILESYSDNETLKRVYRLTYSKGIQFYIKKWPKPGTTTQSFGMLNIDDMLDFIEFTLASRKLTGNAAIEELSGYIADGKKADVEVLRRVMMRDLECGASVSIANKVWKGLIPEQPQMLASSYDEAGIAKNIKFPAFAQLKADGARCFAEVRGDELDDVRLLSRAGNEYLKLDLLKKELIEATREARERHPEGVLIDGELVYHEQKIAPQNDGLSFLFDDMPELSKAKEFTEFAESRTFSNGLANKSLKGTISAAEASCMKFQVWDYVPLIEVYSDVKILNPLKYDVRFAVLEKMIADNVVLHGFDRMILIENHVVNNLDEAKVIYKKYVDEGLEGIILKNMASIWENKRSKNLYKFKEVIDIAMEIIGYYEHDKDPDKIGGVVLRSSCGKITNNCGSGFKDTTQVKDKKTKKWVSIPIDERHELDREALMVKARKGELVGMIADCECNGWVTSETRKDNTVALFLPIIKGFRFDKDHADTFEDVFGDWSKTGLK</sequence>
<dbReference type="GO" id="GO:0003910">
    <property type="term" value="F:DNA ligase (ATP) activity"/>
    <property type="evidence" value="ECO:0007669"/>
    <property type="project" value="InterPro"/>
</dbReference>
<name>E3SF16_BPSP8</name>
<gene>
    <name evidence="9" type="primary">gp30</name>
    <name evidence="9" type="ORF">SP18gp213</name>
</gene>
<evidence type="ECO:0000256" key="6">
    <source>
        <dbReference type="ARBA" id="ARBA00022763"/>
    </source>
</evidence>
<comment type="similarity">
    <text evidence="2">Belongs to the ATP-dependent DNA ligase family.</text>
</comment>
<dbReference type="RefSeq" id="YP_003934836.1">
    <property type="nucleotide sequence ID" value="NC_014595.1"/>
</dbReference>
<keyword evidence="4 9" id="KW-0436">Ligase</keyword>